<dbReference type="InterPro" id="IPR001173">
    <property type="entry name" value="Glyco_trans_2-like"/>
</dbReference>
<evidence type="ECO:0000256" key="3">
    <source>
        <dbReference type="ARBA" id="ARBA00022679"/>
    </source>
</evidence>
<dbReference type="SUPFAM" id="SSF53448">
    <property type="entry name" value="Nucleotide-diphospho-sugar transferases"/>
    <property type="match status" value="1"/>
</dbReference>
<dbReference type="InterPro" id="IPR029063">
    <property type="entry name" value="SAM-dependent_MTases_sf"/>
</dbReference>
<dbReference type="GO" id="GO:0004582">
    <property type="term" value="F:dolichyl-phosphate beta-D-mannosyltransferase activity"/>
    <property type="evidence" value="ECO:0007669"/>
    <property type="project" value="InterPro"/>
</dbReference>
<proteinExistence type="inferred from homology"/>
<evidence type="ECO:0000259" key="4">
    <source>
        <dbReference type="Pfam" id="PF00535"/>
    </source>
</evidence>
<sequence>MRGTILLATQNDARSIAPVLQEIDEARSVLVRSDITLGVLLVDDGSDDATVDLARAEAEHLGVDLEVLKCARTGRVDTMRTAFAHVREIGSSGFLVTLDGDGQHDARQIPDLVRAHLAGGYGITIGSRWVRGGSAPGNSLTRSLASRLGNQLVRWLGPVDGVSDSTSGFRVMHPDVLALSVPADALAEASVYFAALTALAQANGFVVQEMPITFRPRYSGVPAISRADTRRFLLGLRATRQAGAVARAEHRSDQTNWAKRQPHFAGQNPAAQSHFGALDELEALSGARNFFGWIVDGFGTAIGQRTIEVGAGLGTVTLAITERHPGTVLALEPAANVYPRCAKRIAGSPRITLRQATSAEVLAEGMDGPFDTAVYVNVLEHIEDDGGELLTARHLLAPGGHLCLFVPAMPSLYSAIDHKSGHYRRYTKATLRAKVEQAGFTVESIDYFDVASVLPYWLMYRVLGVETLGTGSNAIYDRVIVPVSKVLQRALVHPPLGKNLILVARRSG</sequence>
<dbReference type="AlphaFoldDB" id="A0A6J6XVD1"/>
<evidence type="ECO:0000256" key="2">
    <source>
        <dbReference type="ARBA" id="ARBA00022676"/>
    </source>
</evidence>
<feature type="domain" description="Glycosyltransferase 2-like" evidence="4">
    <location>
        <begin position="33"/>
        <end position="143"/>
    </location>
</feature>
<dbReference type="Pfam" id="PF13489">
    <property type="entry name" value="Methyltransf_23"/>
    <property type="match status" value="1"/>
</dbReference>
<dbReference type="InterPro" id="IPR039528">
    <property type="entry name" value="DPM1-like"/>
</dbReference>
<dbReference type="PANTHER" id="PTHR43398:SF1">
    <property type="entry name" value="DOLICHOL-PHOSPHATE MANNOSYLTRANSFERASE SUBUNIT 1"/>
    <property type="match status" value="1"/>
</dbReference>
<dbReference type="InterPro" id="IPR029044">
    <property type="entry name" value="Nucleotide-diphossugar_trans"/>
</dbReference>
<dbReference type="EMBL" id="CAFBON010000030">
    <property type="protein sequence ID" value="CAB4979419.1"/>
    <property type="molecule type" value="Genomic_DNA"/>
</dbReference>
<evidence type="ECO:0000256" key="1">
    <source>
        <dbReference type="ARBA" id="ARBA00006739"/>
    </source>
</evidence>
<evidence type="ECO:0000313" key="6">
    <source>
        <dbReference type="EMBL" id="CAB4979419.1"/>
    </source>
</evidence>
<gene>
    <name evidence="5" type="ORF">UFOPK3001_00920</name>
    <name evidence="6" type="ORF">UFOPK3954_00453</name>
</gene>
<dbReference type="CDD" id="cd02440">
    <property type="entry name" value="AdoMet_MTases"/>
    <property type="match status" value="1"/>
</dbReference>
<dbReference type="EMBL" id="CAFAAJ010000047">
    <property type="protein sequence ID" value="CAB4800429.1"/>
    <property type="molecule type" value="Genomic_DNA"/>
</dbReference>
<organism evidence="5">
    <name type="scientific">freshwater metagenome</name>
    <dbReference type="NCBI Taxonomy" id="449393"/>
    <lineage>
        <taxon>unclassified sequences</taxon>
        <taxon>metagenomes</taxon>
        <taxon>ecological metagenomes</taxon>
    </lineage>
</organism>
<name>A0A6J6XVD1_9ZZZZ</name>
<dbReference type="Gene3D" id="3.40.50.150">
    <property type="entry name" value="Vaccinia Virus protein VP39"/>
    <property type="match status" value="1"/>
</dbReference>
<accession>A0A6J6XVD1</accession>
<comment type="similarity">
    <text evidence="1">Belongs to the glycosyltransferase 2 family.</text>
</comment>
<dbReference type="Pfam" id="PF00535">
    <property type="entry name" value="Glycos_transf_2"/>
    <property type="match status" value="1"/>
</dbReference>
<dbReference type="SUPFAM" id="SSF53335">
    <property type="entry name" value="S-adenosyl-L-methionine-dependent methyltransferases"/>
    <property type="match status" value="1"/>
</dbReference>
<protein>
    <submittedName>
        <fullName evidence="5">Unannotated protein</fullName>
    </submittedName>
</protein>
<keyword evidence="2" id="KW-0328">Glycosyltransferase</keyword>
<keyword evidence="3" id="KW-0808">Transferase</keyword>
<reference evidence="5" key="1">
    <citation type="submission" date="2020-05" db="EMBL/GenBank/DDBJ databases">
        <authorList>
            <person name="Chiriac C."/>
            <person name="Salcher M."/>
            <person name="Ghai R."/>
            <person name="Kavagutti S V."/>
        </authorList>
    </citation>
    <scope>NUCLEOTIDE SEQUENCE</scope>
</reference>
<evidence type="ECO:0000313" key="5">
    <source>
        <dbReference type="EMBL" id="CAB4800429.1"/>
    </source>
</evidence>
<dbReference type="PANTHER" id="PTHR43398">
    <property type="entry name" value="DOLICHOL-PHOSPHATE MANNOSYLTRANSFERASE SUBUNIT 1"/>
    <property type="match status" value="1"/>
</dbReference>
<dbReference type="Gene3D" id="3.90.550.10">
    <property type="entry name" value="Spore Coat Polysaccharide Biosynthesis Protein SpsA, Chain A"/>
    <property type="match status" value="1"/>
</dbReference>